<dbReference type="Pfam" id="PF01582">
    <property type="entry name" value="TIR"/>
    <property type="match status" value="1"/>
</dbReference>
<dbReference type="Proteomes" id="UP000266723">
    <property type="component" value="Unassembled WGS sequence"/>
</dbReference>
<dbReference type="PANTHER" id="PTHR11017:SF479">
    <property type="entry name" value="DISEASE RESISTANCE PROTEIN (TIR-NBS-LRR CLASS) FAMILY"/>
    <property type="match status" value="1"/>
</dbReference>
<keyword evidence="1" id="KW-0433">Leucine-rich repeat</keyword>
<dbReference type="PANTHER" id="PTHR11017">
    <property type="entry name" value="LEUCINE-RICH REPEAT-CONTAINING PROTEIN"/>
    <property type="match status" value="1"/>
</dbReference>
<sequence>RKTETLLESMATSSSTVQHDVFIAFSSRDTRYSFVSHLSAAFRRSKISFFVGDAPEEAEAVAVTEAAIEGSKVFVVVFSENYAFSRLSLDTLVKIMERKHNDDVPVVPIFYGDVTSTVVKCQTKRFGEAFSEHRSLYSDQITKWQNCLIETASLSGHESICQPVDSELVKEIVADVREKLIPTGLVGFYSRFVEIENLLWKQSKGYCRLGIWGMPGIGKTTIAQAAFDLLSPDFEVPCFLKDFHASFHEKGSYKMREDHRFTKSLLVISVFRIFQGNVIEGIFLDTTNLNVVVNPMAFENMYILRLLKIYSSSPEAVQELHLPNKLHYLPCELRLLHWEKYPLKSLPQEFDPSHLVELNMPYSRLKNLWGGTKVRLNSFLLYLFL</sequence>
<dbReference type="InterPro" id="IPR032675">
    <property type="entry name" value="LRR_dom_sf"/>
</dbReference>
<evidence type="ECO:0000259" key="3">
    <source>
        <dbReference type="PROSITE" id="PS50104"/>
    </source>
</evidence>
<protein>
    <recommendedName>
        <fullName evidence="3">TIR domain-containing protein</fullName>
    </recommendedName>
</protein>
<dbReference type="EMBL" id="QGKV02000759">
    <property type="protein sequence ID" value="KAF3564694.1"/>
    <property type="molecule type" value="Genomic_DNA"/>
</dbReference>
<dbReference type="InterPro" id="IPR044974">
    <property type="entry name" value="Disease_R_plants"/>
</dbReference>
<evidence type="ECO:0000313" key="4">
    <source>
        <dbReference type="EMBL" id="KAF3564694.1"/>
    </source>
</evidence>
<keyword evidence="5" id="KW-1185">Reference proteome</keyword>
<evidence type="ECO:0000313" key="5">
    <source>
        <dbReference type="Proteomes" id="UP000266723"/>
    </source>
</evidence>
<dbReference type="InterPro" id="IPR000157">
    <property type="entry name" value="TIR_dom"/>
</dbReference>
<dbReference type="Gene3D" id="3.40.50.300">
    <property type="entry name" value="P-loop containing nucleotide triphosphate hydrolases"/>
    <property type="match status" value="1"/>
</dbReference>
<comment type="caution">
    <text evidence="4">The sequence shown here is derived from an EMBL/GenBank/DDBJ whole genome shotgun (WGS) entry which is preliminary data.</text>
</comment>
<dbReference type="Pfam" id="PF07725">
    <property type="entry name" value="LRR_3"/>
    <property type="match status" value="1"/>
</dbReference>
<feature type="non-terminal residue" evidence="4">
    <location>
        <position position="1"/>
    </location>
</feature>
<evidence type="ECO:0000256" key="1">
    <source>
        <dbReference type="ARBA" id="ARBA00022614"/>
    </source>
</evidence>
<dbReference type="PROSITE" id="PS50104">
    <property type="entry name" value="TIR"/>
    <property type="match status" value="1"/>
</dbReference>
<dbReference type="InterPro" id="IPR027417">
    <property type="entry name" value="P-loop_NTPase"/>
</dbReference>
<keyword evidence="2" id="KW-0677">Repeat</keyword>
<gene>
    <name evidence="4" type="ORF">DY000_02013410</name>
</gene>
<dbReference type="SMART" id="SM00255">
    <property type="entry name" value="TIR"/>
    <property type="match status" value="1"/>
</dbReference>
<dbReference type="Gene3D" id="3.80.10.10">
    <property type="entry name" value="Ribonuclease Inhibitor"/>
    <property type="match status" value="1"/>
</dbReference>
<dbReference type="SUPFAM" id="SSF52540">
    <property type="entry name" value="P-loop containing nucleoside triphosphate hydrolases"/>
    <property type="match status" value="1"/>
</dbReference>
<evidence type="ECO:0000256" key="2">
    <source>
        <dbReference type="ARBA" id="ARBA00022737"/>
    </source>
</evidence>
<organism evidence="4 5">
    <name type="scientific">Brassica cretica</name>
    <name type="common">Mustard</name>
    <dbReference type="NCBI Taxonomy" id="69181"/>
    <lineage>
        <taxon>Eukaryota</taxon>
        <taxon>Viridiplantae</taxon>
        <taxon>Streptophyta</taxon>
        <taxon>Embryophyta</taxon>
        <taxon>Tracheophyta</taxon>
        <taxon>Spermatophyta</taxon>
        <taxon>Magnoliopsida</taxon>
        <taxon>eudicotyledons</taxon>
        <taxon>Gunneridae</taxon>
        <taxon>Pentapetalae</taxon>
        <taxon>rosids</taxon>
        <taxon>malvids</taxon>
        <taxon>Brassicales</taxon>
        <taxon>Brassicaceae</taxon>
        <taxon>Brassiceae</taxon>
        <taxon>Brassica</taxon>
    </lineage>
</organism>
<dbReference type="InterPro" id="IPR011713">
    <property type="entry name" value="Leu-rich_rpt_3"/>
</dbReference>
<name>A0ABQ7D166_BRACR</name>
<reference evidence="4 5" key="1">
    <citation type="journal article" date="2020" name="BMC Genomics">
        <title>Intraspecific diversification of the crop wild relative Brassica cretica Lam. using demographic model selection.</title>
        <authorList>
            <person name="Kioukis A."/>
            <person name="Michalopoulou V.A."/>
            <person name="Briers L."/>
            <person name="Pirintsos S."/>
            <person name="Studholme D.J."/>
            <person name="Pavlidis P."/>
            <person name="Sarris P.F."/>
        </authorList>
    </citation>
    <scope>NUCLEOTIDE SEQUENCE [LARGE SCALE GENOMIC DNA]</scope>
    <source>
        <strain evidence="5">cv. PFS-1207/04</strain>
    </source>
</reference>
<dbReference type="SUPFAM" id="SSF52200">
    <property type="entry name" value="Toll/Interleukin receptor TIR domain"/>
    <property type="match status" value="1"/>
</dbReference>
<accession>A0ABQ7D166</accession>
<dbReference type="Gene3D" id="3.40.50.10140">
    <property type="entry name" value="Toll/interleukin-1 receptor homology (TIR) domain"/>
    <property type="match status" value="1"/>
</dbReference>
<dbReference type="InterPro" id="IPR035897">
    <property type="entry name" value="Toll_tir_struct_dom_sf"/>
</dbReference>
<proteinExistence type="predicted"/>
<feature type="domain" description="TIR" evidence="3">
    <location>
        <begin position="17"/>
        <end position="180"/>
    </location>
</feature>